<feature type="compositionally biased region" description="Low complexity" evidence="11">
    <location>
        <begin position="70"/>
        <end position="80"/>
    </location>
</feature>
<proteinExistence type="inferred from homology"/>
<evidence type="ECO:0000256" key="1">
    <source>
        <dbReference type="ARBA" id="ARBA00004123"/>
    </source>
</evidence>
<evidence type="ECO:0000256" key="2">
    <source>
        <dbReference type="ARBA" id="ARBA00010205"/>
    </source>
</evidence>
<dbReference type="GO" id="GO:0005634">
    <property type="term" value="C:nucleus"/>
    <property type="evidence" value="ECO:0007669"/>
    <property type="project" value="UniProtKB-SubCell"/>
</dbReference>
<evidence type="ECO:0000313" key="12">
    <source>
        <dbReference type="EMBL" id="SPO22710.1"/>
    </source>
</evidence>
<feature type="active site" description="Proton donor/acceptor" evidence="9">
    <location>
        <position position="547"/>
    </location>
</feature>
<sequence>MAEKDPIIISDSDSDTLSESERPGQQQAKASVVKKQSRNNSSTTAKERVAAQTAKTSTEQQAPIRTRAAGSSVSGLLGLLPDRRQLELERKERARKRRREQNLPSSSDHDETQIKPKRAKAGISSSSSAQADLSASLPKPASRPSAGLPMRPVPASKSNASASTTPTFARATDPIEPSSRFWSGTIKHGFNRYADKSSAGVTIPQMLLPATTSTRNGLQFAVLATYDLRIDWLYSQFPRDLPVTLVLPPPKEDYRTDPAVARPGLHPSEIFGGEFSRCPGWQICVPNKPKGGWLTQHMKFFILVHQDFLRVAILSGNLNGIDWERIENTAYIQDFPLLSEASSIAGPSTVQSGTNDFKSQLLRVLRSLSMPASHSIYVALERYDYSRATRARIVASWPEASSLAEWDRIETQGLGRLGKVVRDFGIRPATQGPIELECQGSSLANHDTKWIEHFHLLASGINPRGLLPLKGKANDPHPEYLRAVGRKSGSLPPVKICFPSHRYVEDRTVEGPMGALSFFGKAETFAASPIKKLYYSPQSRRGDIMIHAKSILAVSAEGAAFVDKAFRDASDEYMGGFKASVMPKESSWEPKQGEKPIGWTYLGSSNFTRAAHGNISGSAAKPTMSSLNWELGVVLPIYASEVEEFGVEAESLRAVVYHRPLQTYASTDTPWDNASARALI</sequence>
<dbReference type="GO" id="GO:0006281">
    <property type="term" value="P:DNA repair"/>
    <property type="evidence" value="ECO:0007669"/>
    <property type="project" value="UniProtKB-KW"/>
</dbReference>
<feature type="binding site" evidence="10">
    <location>
        <position position="549"/>
    </location>
    <ligand>
        <name>substrate</name>
    </ligand>
</feature>
<evidence type="ECO:0000256" key="4">
    <source>
        <dbReference type="ARBA" id="ARBA00022763"/>
    </source>
</evidence>
<dbReference type="OrthoDB" id="3907302at2759"/>
<gene>
    <name evidence="12" type="ORF">UTRI_01388</name>
</gene>
<evidence type="ECO:0000256" key="10">
    <source>
        <dbReference type="PIRSR" id="PIRSR610347-2"/>
    </source>
</evidence>
<dbReference type="CDD" id="cd09123">
    <property type="entry name" value="PLDc_Tdp1_2"/>
    <property type="match status" value="1"/>
</dbReference>
<dbReference type="GO" id="GO:0017005">
    <property type="term" value="F:3'-tyrosyl-DNA phosphodiesterase activity"/>
    <property type="evidence" value="ECO:0007669"/>
    <property type="project" value="TreeGrafter"/>
</dbReference>
<feature type="binding site" evidence="10">
    <location>
        <position position="299"/>
    </location>
    <ligand>
        <name>substrate</name>
    </ligand>
</feature>
<evidence type="ECO:0000256" key="8">
    <source>
        <dbReference type="ARBA" id="ARBA00023242"/>
    </source>
</evidence>
<name>A0A5C3DYD5_9BASI</name>
<evidence type="ECO:0000256" key="9">
    <source>
        <dbReference type="PIRSR" id="PIRSR610347-1"/>
    </source>
</evidence>
<feature type="compositionally biased region" description="Polar residues" evidence="11">
    <location>
        <begin position="53"/>
        <end position="63"/>
    </location>
</feature>
<keyword evidence="8" id="KW-0539">Nucleus</keyword>
<dbReference type="InterPro" id="IPR010347">
    <property type="entry name" value="Tdp1"/>
</dbReference>
<dbReference type="Proteomes" id="UP000324022">
    <property type="component" value="Unassembled WGS sequence"/>
</dbReference>
<dbReference type="AlphaFoldDB" id="A0A5C3DYD5"/>
<keyword evidence="3" id="KW-0540">Nuclease</keyword>
<evidence type="ECO:0000256" key="5">
    <source>
        <dbReference type="ARBA" id="ARBA00022801"/>
    </source>
</evidence>
<comment type="subcellular location">
    <subcellularLocation>
        <location evidence="1">Nucleus</location>
    </subcellularLocation>
</comment>
<keyword evidence="13" id="KW-1185">Reference proteome</keyword>
<protein>
    <recommendedName>
        <fullName evidence="14">PLD phosphodiesterase domain-containing protein</fullName>
    </recommendedName>
</protein>
<dbReference type="Gene3D" id="3.30.870.10">
    <property type="entry name" value="Endonuclease Chain A"/>
    <property type="match status" value="2"/>
</dbReference>
<feature type="compositionally biased region" description="Low complexity" evidence="11">
    <location>
        <begin position="121"/>
        <end position="136"/>
    </location>
</feature>
<dbReference type="EMBL" id="OOIN01000004">
    <property type="protein sequence ID" value="SPO22710.1"/>
    <property type="molecule type" value="Genomic_DNA"/>
</dbReference>
<dbReference type="PANTHER" id="PTHR12415">
    <property type="entry name" value="TYROSYL-DNA PHOSPHODIESTERASE 1"/>
    <property type="match status" value="1"/>
</dbReference>
<comment type="similarity">
    <text evidence="2">Belongs to the tyrosyl-DNA phosphodiesterase family.</text>
</comment>
<reference evidence="12 13" key="1">
    <citation type="submission" date="2018-03" db="EMBL/GenBank/DDBJ databases">
        <authorList>
            <person name="Guldener U."/>
        </authorList>
    </citation>
    <scope>NUCLEOTIDE SEQUENCE [LARGE SCALE GENOMIC DNA]</scope>
    <source>
        <strain evidence="12 13">NBRC100155</strain>
    </source>
</reference>
<dbReference type="Pfam" id="PF06087">
    <property type="entry name" value="Tyr-DNA_phospho"/>
    <property type="match status" value="1"/>
</dbReference>
<feature type="active site" description="Nucleophile" evidence="9">
    <location>
        <position position="297"/>
    </location>
</feature>
<evidence type="ECO:0000256" key="7">
    <source>
        <dbReference type="ARBA" id="ARBA00023204"/>
    </source>
</evidence>
<feature type="compositionally biased region" description="Polar residues" evidence="11">
    <location>
        <begin position="156"/>
        <end position="167"/>
    </location>
</feature>
<keyword evidence="5" id="KW-0378">Hydrolase</keyword>
<dbReference type="GO" id="GO:0003690">
    <property type="term" value="F:double-stranded DNA binding"/>
    <property type="evidence" value="ECO:0007669"/>
    <property type="project" value="TreeGrafter"/>
</dbReference>
<keyword evidence="7" id="KW-0234">DNA repair</keyword>
<feature type="compositionally biased region" description="Basic and acidic residues" evidence="11">
    <location>
        <begin position="81"/>
        <end position="92"/>
    </location>
</feature>
<dbReference type="PANTHER" id="PTHR12415:SF0">
    <property type="entry name" value="TYROSYL-DNA PHOSPHODIESTERASE 1"/>
    <property type="match status" value="1"/>
</dbReference>
<dbReference type="SUPFAM" id="SSF56024">
    <property type="entry name" value="Phospholipase D/nuclease"/>
    <property type="match status" value="2"/>
</dbReference>
<feature type="compositionally biased region" description="Low complexity" evidence="11">
    <location>
        <begin position="25"/>
        <end position="34"/>
    </location>
</feature>
<evidence type="ECO:0000313" key="13">
    <source>
        <dbReference type="Proteomes" id="UP000324022"/>
    </source>
</evidence>
<dbReference type="GO" id="GO:0003697">
    <property type="term" value="F:single-stranded DNA binding"/>
    <property type="evidence" value="ECO:0007669"/>
    <property type="project" value="TreeGrafter"/>
</dbReference>
<organism evidence="12 13">
    <name type="scientific">Ustilago trichophora</name>
    <dbReference type="NCBI Taxonomy" id="86804"/>
    <lineage>
        <taxon>Eukaryota</taxon>
        <taxon>Fungi</taxon>
        <taxon>Dikarya</taxon>
        <taxon>Basidiomycota</taxon>
        <taxon>Ustilaginomycotina</taxon>
        <taxon>Ustilaginomycetes</taxon>
        <taxon>Ustilaginales</taxon>
        <taxon>Ustilaginaceae</taxon>
        <taxon>Ustilago</taxon>
    </lineage>
</organism>
<evidence type="ECO:0000256" key="6">
    <source>
        <dbReference type="ARBA" id="ARBA00022839"/>
    </source>
</evidence>
<keyword evidence="4" id="KW-0227">DNA damage</keyword>
<evidence type="ECO:0000256" key="11">
    <source>
        <dbReference type="SAM" id="MobiDB-lite"/>
    </source>
</evidence>
<feature type="region of interest" description="Disordered" evidence="11">
    <location>
        <begin position="1"/>
        <end position="174"/>
    </location>
</feature>
<accession>A0A5C3DYD5</accession>
<evidence type="ECO:0008006" key="14">
    <source>
        <dbReference type="Google" id="ProtNLM"/>
    </source>
</evidence>
<dbReference type="CDD" id="cd09122">
    <property type="entry name" value="PLDc_Tdp1_1"/>
    <property type="match status" value="1"/>
</dbReference>
<keyword evidence="6" id="KW-0269">Exonuclease</keyword>
<evidence type="ECO:0000256" key="3">
    <source>
        <dbReference type="ARBA" id="ARBA00022722"/>
    </source>
</evidence>
<dbReference type="GO" id="GO:0004527">
    <property type="term" value="F:exonuclease activity"/>
    <property type="evidence" value="ECO:0007669"/>
    <property type="project" value="UniProtKB-KW"/>
</dbReference>